<dbReference type="CDD" id="cd06259">
    <property type="entry name" value="YdcF-like"/>
    <property type="match status" value="1"/>
</dbReference>
<gene>
    <name evidence="2" type="ORF">CLV51_104202</name>
</gene>
<accession>A0A2P8HH00</accession>
<reference evidence="2 3" key="1">
    <citation type="submission" date="2018-03" db="EMBL/GenBank/DDBJ databases">
        <title>Genomic Encyclopedia of Archaeal and Bacterial Type Strains, Phase II (KMG-II): from individual species to whole genera.</title>
        <authorList>
            <person name="Goeker M."/>
        </authorList>
    </citation>
    <scope>NUCLEOTIDE SEQUENCE [LARGE SCALE GENOMIC DNA]</scope>
    <source>
        <strain evidence="2 3">DSM 24859</strain>
    </source>
</reference>
<evidence type="ECO:0000313" key="3">
    <source>
        <dbReference type="Proteomes" id="UP000240971"/>
    </source>
</evidence>
<dbReference type="Pfam" id="PF02698">
    <property type="entry name" value="DUF218"/>
    <property type="match status" value="1"/>
</dbReference>
<dbReference type="InterPro" id="IPR003848">
    <property type="entry name" value="DUF218"/>
</dbReference>
<dbReference type="Proteomes" id="UP000240971">
    <property type="component" value="Unassembled WGS sequence"/>
</dbReference>
<dbReference type="OrthoDB" id="1092058at2"/>
<dbReference type="PANTHER" id="PTHR30336:SF20">
    <property type="entry name" value="DUF218 DOMAIN-CONTAINING PROTEIN"/>
    <property type="match status" value="1"/>
</dbReference>
<protein>
    <submittedName>
        <fullName evidence="2">DUF218 domain-containing protein</fullName>
    </submittedName>
</protein>
<dbReference type="GO" id="GO:0005886">
    <property type="term" value="C:plasma membrane"/>
    <property type="evidence" value="ECO:0007669"/>
    <property type="project" value="TreeGrafter"/>
</dbReference>
<keyword evidence="3" id="KW-1185">Reference proteome</keyword>
<evidence type="ECO:0000313" key="2">
    <source>
        <dbReference type="EMBL" id="PSL45498.1"/>
    </source>
</evidence>
<sequence>MHYLKNYLLSLFLLFIFLPSAKSQSAYLDPSYNFLTSTSFIQDKNFYFFTLLEKMPAVNRLLAKDANMQRLFKTYRQRIAHPVTNGDVSTRTSPFLFSEEMINQVGNDLPRMLLRYPQQMDELVKTMRSSGLFQLYIGTKDEVLLSRAWEDAANGVNYIINAYTTNKGLRYPTIDSAAYYVKSPAYQAAVGQLLKTLSGKDNNTSLFFQPSLDLAMGLLLINKRDEAGRYEPLSDTNREAYTYLKTIDWDRYTYTTMLILGASPGGKETISEAGKNRCHLGAEMFRKGMAPCIIVSGGHVRPVGTPYSEAIEMKKYLVNELKIPAVAVMVDPYARHTTTNIRNAVRMAYRNGIPVKRRMMCVSDAMHLNYVTSRMFELRCLKELGYVPAADIKQADLYFITFTPDIRSLQADARDPLDP</sequence>
<dbReference type="InterPro" id="IPR051599">
    <property type="entry name" value="Cell_Envelope_Assoc"/>
</dbReference>
<comment type="caution">
    <text evidence="2">The sequence shown here is derived from an EMBL/GenBank/DDBJ whole genome shotgun (WGS) entry which is preliminary data.</text>
</comment>
<name>A0A2P8HH00_CHINA</name>
<evidence type="ECO:0000259" key="1">
    <source>
        <dbReference type="Pfam" id="PF02698"/>
    </source>
</evidence>
<organism evidence="2 3">
    <name type="scientific">Chitinophaga niastensis</name>
    <dbReference type="NCBI Taxonomy" id="536980"/>
    <lineage>
        <taxon>Bacteria</taxon>
        <taxon>Pseudomonadati</taxon>
        <taxon>Bacteroidota</taxon>
        <taxon>Chitinophagia</taxon>
        <taxon>Chitinophagales</taxon>
        <taxon>Chitinophagaceae</taxon>
        <taxon>Chitinophaga</taxon>
    </lineage>
</organism>
<dbReference type="AlphaFoldDB" id="A0A2P8HH00"/>
<dbReference type="EMBL" id="PYAW01000004">
    <property type="protein sequence ID" value="PSL45498.1"/>
    <property type="molecule type" value="Genomic_DNA"/>
</dbReference>
<dbReference type="PANTHER" id="PTHR30336">
    <property type="entry name" value="INNER MEMBRANE PROTEIN, PROBABLE PERMEASE"/>
    <property type="match status" value="1"/>
</dbReference>
<dbReference type="RefSeq" id="WP_106529828.1">
    <property type="nucleotide sequence ID" value="NZ_PYAW01000004.1"/>
</dbReference>
<feature type="domain" description="DUF218" evidence="1">
    <location>
        <begin position="257"/>
        <end position="371"/>
    </location>
</feature>
<proteinExistence type="predicted"/>